<name>A0A0F9GXP1_9ZZZZ</name>
<protein>
    <submittedName>
        <fullName evidence="2">Uncharacterized protein</fullName>
    </submittedName>
</protein>
<keyword evidence="1" id="KW-0812">Transmembrane</keyword>
<accession>A0A0F9GXP1</accession>
<feature type="transmembrane region" description="Helical" evidence="1">
    <location>
        <begin position="12"/>
        <end position="33"/>
    </location>
</feature>
<evidence type="ECO:0000256" key="1">
    <source>
        <dbReference type="SAM" id="Phobius"/>
    </source>
</evidence>
<keyword evidence="1" id="KW-0472">Membrane</keyword>
<reference evidence="2" key="1">
    <citation type="journal article" date="2015" name="Nature">
        <title>Complex archaea that bridge the gap between prokaryotes and eukaryotes.</title>
        <authorList>
            <person name="Spang A."/>
            <person name="Saw J.H."/>
            <person name="Jorgensen S.L."/>
            <person name="Zaremba-Niedzwiedzka K."/>
            <person name="Martijn J."/>
            <person name="Lind A.E."/>
            <person name="van Eijk R."/>
            <person name="Schleper C."/>
            <person name="Guy L."/>
            <person name="Ettema T.J."/>
        </authorList>
    </citation>
    <scope>NUCLEOTIDE SEQUENCE</scope>
</reference>
<evidence type="ECO:0000313" key="2">
    <source>
        <dbReference type="EMBL" id="KKL95461.1"/>
    </source>
</evidence>
<proteinExistence type="predicted"/>
<keyword evidence="1" id="KW-1133">Transmembrane helix</keyword>
<sequence length="68" mass="7702">MNLMDFLKTIVYLLLFCAIVVTGTFVALNHFGVTSIQPVWMFSPAWIGGAMIVCILVFVGFVVMFRRR</sequence>
<gene>
    <name evidence="2" type="ORF">LCGC14_1854380</name>
</gene>
<feature type="transmembrane region" description="Helical" evidence="1">
    <location>
        <begin position="45"/>
        <end position="65"/>
    </location>
</feature>
<dbReference type="AlphaFoldDB" id="A0A0F9GXP1"/>
<comment type="caution">
    <text evidence="2">The sequence shown here is derived from an EMBL/GenBank/DDBJ whole genome shotgun (WGS) entry which is preliminary data.</text>
</comment>
<dbReference type="EMBL" id="LAZR01018671">
    <property type="protein sequence ID" value="KKL95461.1"/>
    <property type="molecule type" value="Genomic_DNA"/>
</dbReference>
<organism evidence="2">
    <name type="scientific">marine sediment metagenome</name>
    <dbReference type="NCBI Taxonomy" id="412755"/>
    <lineage>
        <taxon>unclassified sequences</taxon>
        <taxon>metagenomes</taxon>
        <taxon>ecological metagenomes</taxon>
    </lineage>
</organism>